<gene>
    <name evidence="1" type="primary">Necator_chrIV.g14758</name>
    <name evidence="1" type="ORF">RB195_001463</name>
</gene>
<evidence type="ECO:0000313" key="2">
    <source>
        <dbReference type="Proteomes" id="UP001303046"/>
    </source>
</evidence>
<proteinExistence type="predicted"/>
<name>A0ABR1DEL8_NECAM</name>
<protein>
    <recommendedName>
        <fullName evidence="3">4Fe-4S ferredoxin-type domain-containing protein</fullName>
    </recommendedName>
</protein>
<sequence length="78" mass="8629">MTAYEKLKCCDAQCHRTCPTICVRSISPDMATKGPSIQPSEVSTSIDSEFSLTKYKGGLFFISCENWERCSVNDLVVA</sequence>
<accession>A0ABR1DEL8</accession>
<keyword evidence="2" id="KW-1185">Reference proteome</keyword>
<comment type="caution">
    <text evidence="1">The sequence shown here is derived from an EMBL/GenBank/DDBJ whole genome shotgun (WGS) entry which is preliminary data.</text>
</comment>
<evidence type="ECO:0008006" key="3">
    <source>
        <dbReference type="Google" id="ProtNLM"/>
    </source>
</evidence>
<organism evidence="1 2">
    <name type="scientific">Necator americanus</name>
    <name type="common">Human hookworm</name>
    <dbReference type="NCBI Taxonomy" id="51031"/>
    <lineage>
        <taxon>Eukaryota</taxon>
        <taxon>Metazoa</taxon>
        <taxon>Ecdysozoa</taxon>
        <taxon>Nematoda</taxon>
        <taxon>Chromadorea</taxon>
        <taxon>Rhabditida</taxon>
        <taxon>Rhabditina</taxon>
        <taxon>Rhabditomorpha</taxon>
        <taxon>Strongyloidea</taxon>
        <taxon>Ancylostomatidae</taxon>
        <taxon>Bunostominae</taxon>
        <taxon>Necator</taxon>
    </lineage>
</organism>
<reference evidence="1 2" key="1">
    <citation type="submission" date="2023-08" db="EMBL/GenBank/DDBJ databases">
        <title>A Necator americanus chromosomal reference genome.</title>
        <authorList>
            <person name="Ilik V."/>
            <person name="Petrzelkova K.J."/>
            <person name="Pardy F."/>
            <person name="Fuh T."/>
            <person name="Niatou-Singa F.S."/>
            <person name="Gouil Q."/>
            <person name="Baker L."/>
            <person name="Ritchie M.E."/>
            <person name="Jex A.R."/>
            <person name="Gazzola D."/>
            <person name="Li H."/>
            <person name="Toshio Fujiwara R."/>
            <person name="Zhan B."/>
            <person name="Aroian R.V."/>
            <person name="Pafco B."/>
            <person name="Schwarz E.M."/>
        </authorList>
    </citation>
    <scope>NUCLEOTIDE SEQUENCE [LARGE SCALE GENOMIC DNA]</scope>
    <source>
        <strain evidence="1 2">Aroian</strain>
        <tissue evidence="1">Whole animal</tissue>
    </source>
</reference>
<dbReference type="Proteomes" id="UP001303046">
    <property type="component" value="Unassembled WGS sequence"/>
</dbReference>
<evidence type="ECO:0000313" key="1">
    <source>
        <dbReference type="EMBL" id="KAK6748854.1"/>
    </source>
</evidence>
<dbReference type="EMBL" id="JAVFWL010000004">
    <property type="protein sequence ID" value="KAK6748854.1"/>
    <property type="molecule type" value="Genomic_DNA"/>
</dbReference>